<sequence length="143" mass="15297">GHSGKTVTFYQTPSLQPRHVSPIIFSSTSPRQPYHLPPTETLTLAAIVVPLPPLPPMPQVVATARTSSPSFLAGASTNHHGASTKTAATFHSRNPIAPSSRIITSRSSTIERRTTVSSSSSTILHPCNLHLSEFPILNQHPPP</sequence>
<evidence type="ECO:0000256" key="1">
    <source>
        <dbReference type="SAM" id="MobiDB-lite"/>
    </source>
</evidence>
<evidence type="ECO:0000313" key="3">
    <source>
        <dbReference type="Proteomes" id="UP000291084"/>
    </source>
</evidence>
<protein>
    <submittedName>
        <fullName evidence="2">Uncharacterized protein</fullName>
    </submittedName>
</protein>
<dbReference type="Proteomes" id="UP000291084">
    <property type="component" value="Chromosome 8"/>
</dbReference>
<accession>A0A0S3SLH3</accession>
<dbReference type="AlphaFoldDB" id="A0A0S3SLH3"/>
<proteinExistence type="predicted"/>
<name>A0A0S3SLH3_PHAAN</name>
<dbReference type="EMBL" id="AP015041">
    <property type="protein sequence ID" value="BAT93700.1"/>
    <property type="molecule type" value="Genomic_DNA"/>
</dbReference>
<evidence type="ECO:0000313" key="2">
    <source>
        <dbReference type="EMBL" id="BAT93700.1"/>
    </source>
</evidence>
<feature type="compositionally biased region" description="Polar residues" evidence="1">
    <location>
        <begin position="74"/>
        <end position="92"/>
    </location>
</feature>
<organism evidence="2 3">
    <name type="scientific">Vigna angularis var. angularis</name>
    <dbReference type="NCBI Taxonomy" id="157739"/>
    <lineage>
        <taxon>Eukaryota</taxon>
        <taxon>Viridiplantae</taxon>
        <taxon>Streptophyta</taxon>
        <taxon>Embryophyta</taxon>
        <taxon>Tracheophyta</taxon>
        <taxon>Spermatophyta</taxon>
        <taxon>Magnoliopsida</taxon>
        <taxon>eudicotyledons</taxon>
        <taxon>Gunneridae</taxon>
        <taxon>Pentapetalae</taxon>
        <taxon>rosids</taxon>
        <taxon>fabids</taxon>
        <taxon>Fabales</taxon>
        <taxon>Fabaceae</taxon>
        <taxon>Papilionoideae</taxon>
        <taxon>50 kb inversion clade</taxon>
        <taxon>NPAAA clade</taxon>
        <taxon>indigoferoid/millettioid clade</taxon>
        <taxon>Phaseoleae</taxon>
        <taxon>Vigna</taxon>
    </lineage>
</organism>
<feature type="non-terminal residue" evidence="2">
    <location>
        <position position="1"/>
    </location>
</feature>
<feature type="region of interest" description="Disordered" evidence="1">
    <location>
        <begin position="74"/>
        <end position="99"/>
    </location>
</feature>
<reference evidence="2 3" key="1">
    <citation type="journal article" date="2015" name="Sci. Rep.">
        <title>The power of single molecule real-time sequencing technology in the de novo assembly of a eukaryotic genome.</title>
        <authorList>
            <person name="Sakai H."/>
            <person name="Naito K."/>
            <person name="Ogiso-Tanaka E."/>
            <person name="Takahashi Y."/>
            <person name="Iseki K."/>
            <person name="Muto C."/>
            <person name="Satou K."/>
            <person name="Teruya K."/>
            <person name="Shiroma A."/>
            <person name="Shimoji M."/>
            <person name="Hirano T."/>
            <person name="Itoh T."/>
            <person name="Kaga A."/>
            <person name="Tomooka N."/>
        </authorList>
    </citation>
    <scope>NUCLEOTIDE SEQUENCE [LARGE SCALE GENOMIC DNA]</scope>
    <source>
        <strain evidence="3">cv. Shumari</strain>
    </source>
</reference>
<gene>
    <name evidence="2" type="primary">Vigan.08G022700</name>
    <name evidence="2" type="ORF">VIGAN_08022700</name>
</gene>
<keyword evidence="3" id="KW-1185">Reference proteome</keyword>